<comment type="similarity">
    <text evidence="2">Belongs to the SLC13A/DASS transporter (TC 2.A.47) family. DIT1 subfamily.</text>
</comment>
<evidence type="ECO:0000313" key="8">
    <source>
        <dbReference type="EMBL" id="KAF5763235.1"/>
    </source>
</evidence>
<dbReference type="GO" id="GO:0009706">
    <property type="term" value="C:chloroplast inner membrane"/>
    <property type="evidence" value="ECO:0007669"/>
    <property type="project" value="UniProtKB-SubCell"/>
</dbReference>
<reference evidence="8" key="2">
    <citation type="submission" date="2020-06" db="EMBL/GenBank/DDBJ databases">
        <title>Helianthus annuus Genome sequencing and assembly Release 2.</title>
        <authorList>
            <person name="Gouzy J."/>
            <person name="Langlade N."/>
            <person name="Munos S."/>
        </authorList>
    </citation>
    <scope>NUCLEOTIDE SEQUENCE</scope>
    <source>
        <tissue evidence="8">Leaves</tissue>
    </source>
</reference>
<keyword evidence="4" id="KW-0934">Plastid</keyword>
<accession>A0A9K3DY36</accession>
<organism evidence="8 9">
    <name type="scientific">Helianthus annuus</name>
    <name type="common">Common sunflower</name>
    <dbReference type="NCBI Taxonomy" id="4232"/>
    <lineage>
        <taxon>Eukaryota</taxon>
        <taxon>Viridiplantae</taxon>
        <taxon>Streptophyta</taxon>
        <taxon>Embryophyta</taxon>
        <taxon>Tracheophyta</taxon>
        <taxon>Spermatophyta</taxon>
        <taxon>Magnoliopsida</taxon>
        <taxon>eudicotyledons</taxon>
        <taxon>Gunneridae</taxon>
        <taxon>Pentapetalae</taxon>
        <taxon>asterids</taxon>
        <taxon>campanulids</taxon>
        <taxon>Asterales</taxon>
        <taxon>Asteraceae</taxon>
        <taxon>Asteroideae</taxon>
        <taxon>Heliantheae alliance</taxon>
        <taxon>Heliantheae</taxon>
        <taxon>Helianthus</taxon>
    </lineage>
</organism>
<evidence type="ECO:0000256" key="2">
    <source>
        <dbReference type="ARBA" id="ARBA00007349"/>
    </source>
</evidence>
<keyword evidence="6 7" id="KW-0472">Membrane</keyword>
<evidence type="ECO:0000256" key="3">
    <source>
        <dbReference type="ARBA" id="ARBA00022692"/>
    </source>
</evidence>
<evidence type="ECO:0000313" key="9">
    <source>
        <dbReference type="Proteomes" id="UP000215914"/>
    </source>
</evidence>
<dbReference type="AlphaFoldDB" id="A0A9K3DY36"/>
<reference evidence="8" key="1">
    <citation type="journal article" date="2017" name="Nature">
        <title>The sunflower genome provides insights into oil metabolism, flowering and Asterid evolution.</title>
        <authorList>
            <person name="Badouin H."/>
            <person name="Gouzy J."/>
            <person name="Grassa C.J."/>
            <person name="Murat F."/>
            <person name="Staton S.E."/>
            <person name="Cottret L."/>
            <person name="Lelandais-Briere C."/>
            <person name="Owens G.L."/>
            <person name="Carrere S."/>
            <person name="Mayjonade B."/>
            <person name="Legrand L."/>
            <person name="Gill N."/>
            <person name="Kane N.C."/>
            <person name="Bowers J.E."/>
            <person name="Hubner S."/>
            <person name="Bellec A."/>
            <person name="Berard A."/>
            <person name="Berges H."/>
            <person name="Blanchet N."/>
            <person name="Boniface M.C."/>
            <person name="Brunel D."/>
            <person name="Catrice O."/>
            <person name="Chaidir N."/>
            <person name="Claudel C."/>
            <person name="Donnadieu C."/>
            <person name="Faraut T."/>
            <person name="Fievet G."/>
            <person name="Helmstetter N."/>
            <person name="King M."/>
            <person name="Knapp S.J."/>
            <person name="Lai Z."/>
            <person name="Le Paslier M.C."/>
            <person name="Lippi Y."/>
            <person name="Lorenzon L."/>
            <person name="Mandel J.R."/>
            <person name="Marage G."/>
            <person name="Marchand G."/>
            <person name="Marquand E."/>
            <person name="Bret-Mestries E."/>
            <person name="Morien E."/>
            <person name="Nambeesan S."/>
            <person name="Nguyen T."/>
            <person name="Pegot-Espagnet P."/>
            <person name="Pouilly N."/>
            <person name="Raftis F."/>
            <person name="Sallet E."/>
            <person name="Schiex T."/>
            <person name="Thomas J."/>
            <person name="Vandecasteele C."/>
            <person name="Vares D."/>
            <person name="Vear F."/>
            <person name="Vautrin S."/>
            <person name="Crespi M."/>
            <person name="Mangin B."/>
            <person name="Burke J.M."/>
            <person name="Salse J."/>
            <person name="Munos S."/>
            <person name="Vincourt P."/>
            <person name="Rieseberg L.H."/>
            <person name="Langlade N.B."/>
        </authorList>
    </citation>
    <scope>NUCLEOTIDE SEQUENCE</scope>
    <source>
        <tissue evidence="8">Leaves</tissue>
    </source>
</reference>
<evidence type="ECO:0000256" key="7">
    <source>
        <dbReference type="SAM" id="Phobius"/>
    </source>
</evidence>
<dbReference type="PANTHER" id="PTHR42826">
    <property type="entry name" value="DICARBOXYLATE TRANSPORTER 2.1, CHLOROPLASTIC"/>
    <property type="match status" value="1"/>
</dbReference>
<sequence>MAKNKLEQMGLVKRNKWMMLGTMLVIVTLWMFGKARHFNFGYSDDGLLGSTDTQVLSWDDCLSEKAAWNTLTWFAVFLGMADQLNVLGVIPWFSRRVGSFEVISSRMVYRTFNPLDDVFVHSLFDCGSNNPYWCFIPSLPENAPNGKVGYVKLRDFFKIGILMAFINMTIWGLVGALCWKIIGLH</sequence>
<dbReference type="Gramene" id="mRNA:HanXRQr2_Chr15g0677921">
    <property type="protein sequence ID" value="mRNA:HanXRQr2_Chr15g0677921"/>
    <property type="gene ID" value="HanXRQr2_Chr15g0677921"/>
</dbReference>
<dbReference type="Pfam" id="PF00939">
    <property type="entry name" value="Na_sulph_symp"/>
    <property type="match status" value="1"/>
</dbReference>
<evidence type="ECO:0000256" key="6">
    <source>
        <dbReference type="ARBA" id="ARBA00023136"/>
    </source>
</evidence>
<gene>
    <name evidence="8" type="ORF">HanXRQr2_Chr15g0677921</name>
</gene>
<feature type="transmembrane region" description="Helical" evidence="7">
    <location>
        <begin position="72"/>
        <end position="93"/>
    </location>
</feature>
<protein>
    <submittedName>
        <fullName evidence="8">Solute carrier family 13</fullName>
    </submittedName>
</protein>
<dbReference type="Proteomes" id="UP000215914">
    <property type="component" value="Unassembled WGS sequence"/>
</dbReference>
<name>A0A9K3DY36_HELAN</name>
<evidence type="ECO:0000256" key="5">
    <source>
        <dbReference type="ARBA" id="ARBA00022989"/>
    </source>
</evidence>
<keyword evidence="5 7" id="KW-1133">Transmembrane helix</keyword>
<evidence type="ECO:0000256" key="1">
    <source>
        <dbReference type="ARBA" id="ARBA00004478"/>
    </source>
</evidence>
<comment type="caution">
    <text evidence="8">The sequence shown here is derived from an EMBL/GenBank/DDBJ whole genome shotgun (WGS) entry which is preliminary data.</text>
</comment>
<dbReference type="GO" id="GO:0015140">
    <property type="term" value="F:malate transmembrane transporter activity"/>
    <property type="evidence" value="ECO:0007669"/>
    <property type="project" value="UniProtKB-ARBA"/>
</dbReference>
<comment type="subcellular location">
    <subcellularLocation>
        <location evidence="1">Plastid</location>
        <location evidence="1">Chloroplast inner membrane</location>
        <topology evidence="1">Multi-pass membrane protein</topology>
    </subcellularLocation>
</comment>
<feature type="transmembrane region" description="Helical" evidence="7">
    <location>
        <begin position="159"/>
        <end position="182"/>
    </location>
</feature>
<dbReference type="InterPro" id="IPR001898">
    <property type="entry name" value="SLC13A/DASS"/>
</dbReference>
<keyword evidence="3 7" id="KW-0812">Transmembrane</keyword>
<evidence type="ECO:0000256" key="4">
    <source>
        <dbReference type="ARBA" id="ARBA00022780"/>
    </source>
</evidence>
<keyword evidence="4" id="KW-1001">Plastid inner membrane</keyword>
<dbReference type="InterPro" id="IPR030676">
    <property type="entry name" value="CitT-rel"/>
</dbReference>
<proteinExistence type="inferred from homology"/>
<keyword evidence="9" id="KW-1185">Reference proteome</keyword>
<dbReference type="EMBL" id="MNCJ02000330">
    <property type="protein sequence ID" value="KAF5763235.1"/>
    <property type="molecule type" value="Genomic_DNA"/>
</dbReference>